<organism evidence="1">
    <name type="scientific">uncultured Phycisphaerae bacterium</name>
    <dbReference type="NCBI Taxonomy" id="904963"/>
    <lineage>
        <taxon>Bacteria</taxon>
        <taxon>Pseudomonadati</taxon>
        <taxon>Planctomycetota</taxon>
        <taxon>Phycisphaerae</taxon>
        <taxon>environmental samples</taxon>
    </lineage>
</organism>
<dbReference type="InterPro" id="IPR008928">
    <property type="entry name" value="6-hairpin_glycosidase_sf"/>
</dbReference>
<evidence type="ECO:0000313" key="1">
    <source>
        <dbReference type="EMBL" id="CAA9373939.1"/>
    </source>
</evidence>
<gene>
    <name evidence="1" type="ORF">AVDCRST_MAG64-156</name>
</gene>
<dbReference type="AlphaFoldDB" id="A0A6J4N0F2"/>
<proteinExistence type="predicted"/>
<dbReference type="EMBL" id="CADCUQ010000041">
    <property type="protein sequence ID" value="CAA9373939.1"/>
    <property type="molecule type" value="Genomic_DNA"/>
</dbReference>
<reference evidence="1" key="1">
    <citation type="submission" date="2020-02" db="EMBL/GenBank/DDBJ databases">
        <authorList>
            <person name="Meier V. D."/>
        </authorList>
    </citation>
    <scope>NUCLEOTIDE SEQUENCE</scope>
    <source>
        <strain evidence="1">AVDCRST_MAG64</strain>
    </source>
</reference>
<dbReference type="InterPro" id="IPR012341">
    <property type="entry name" value="6hp_glycosidase-like_sf"/>
</dbReference>
<dbReference type="GO" id="GO:0005975">
    <property type="term" value="P:carbohydrate metabolic process"/>
    <property type="evidence" value="ECO:0007669"/>
    <property type="project" value="InterPro"/>
</dbReference>
<accession>A0A6J4N0F2</accession>
<dbReference type="Gene3D" id="1.50.10.10">
    <property type="match status" value="1"/>
</dbReference>
<dbReference type="SUPFAM" id="SSF48208">
    <property type="entry name" value="Six-hairpin glycosidases"/>
    <property type="match status" value="1"/>
</dbReference>
<protein>
    <submittedName>
        <fullName evidence="1">GH78</fullName>
    </submittedName>
</protein>
<sequence>MDLNKVAVRTIEFWLNHRMNADGSLDYVLQAGNISADSNTGILNAATDYYLATGDRAFVARNKAVLLRAADYLVARDLDGDGLVETFRDGNGGRQFGDTAYDTVGSGWKNALVNGQAYKSFLGVARMMADLGEATLAEGYRKRAVRLRAAYNRQFYDAAKGRYIWWIGRDGKRHDYNNPLVQANAVLYGIADCLAADVGVMRGPKDVMQGLWDAFEAAAYFDTAQGKTVDYIDGASGNFAGFRWGIPCNLEPVPAEYNFQGYGEHEFPYYCNGGIFPQDTVATVAAFRRAGMADRADAIRRQIYRRQHEGIFPNGSGFYMGVVNLPGQCYSITKWDGTPTDYEGIISRDCSFLQTAVLADDPARALFDEAARLTP</sequence>
<name>A0A6J4N0F2_9BACT</name>